<dbReference type="AlphaFoldDB" id="A0A447V773"/>
<organism evidence="2 3">
    <name type="scientific">Cedecea lapagei</name>
    <dbReference type="NCBI Taxonomy" id="158823"/>
    <lineage>
        <taxon>Bacteria</taxon>
        <taxon>Pseudomonadati</taxon>
        <taxon>Pseudomonadota</taxon>
        <taxon>Gammaproteobacteria</taxon>
        <taxon>Enterobacterales</taxon>
        <taxon>Enterobacteriaceae</taxon>
        <taxon>Cedecea</taxon>
    </lineage>
</organism>
<dbReference type="KEGG" id="clap:NCTC11466_04036"/>
<evidence type="ECO:0000256" key="1">
    <source>
        <dbReference type="SAM" id="MobiDB-lite"/>
    </source>
</evidence>
<feature type="compositionally biased region" description="Low complexity" evidence="1">
    <location>
        <begin position="109"/>
        <end position="122"/>
    </location>
</feature>
<protein>
    <recommendedName>
        <fullName evidence="4">Type III effector HrpK</fullName>
    </recommendedName>
</protein>
<dbReference type="Proteomes" id="UP000274122">
    <property type="component" value="Chromosome"/>
</dbReference>
<sequence length="835" mass="86678">MRITSSQPGPGGYSEPDAGLAALNTRSALINASRSDTSRHINFGQLNVPDADNRSVGAESGELMNELAALISGLLKKMGEPGRSNGAAMPPLPTQSNGPASMSGANQDAVAPSLVSTSASPAASPPAFTPAAPVAAAPPAPGSATPAVDTAAHSADTDAIDNSKYSSPDELKKYDALVANLPPDQRLQAEKEMNRPIAAAKMAAAGGPDADHAKAFIDANPALKAAADVGKHGGKPDGKTTTGDYSAFAKNMEKARDAATKDVTDYQKAHPNADPQSMQMVISAATLRANEPLIKCGALDKDGKVDSCITADALKGIQDKNPGLSSLLRQSTKTFSQPGFLNLLDQGGLKGKDLALHSPDKKISAKNIDDWIKTQAPTNGGEFSSMMSDAATLNSVAHVDISKLGADIFANPQNYTGEQKAAVMVKLQQTEGQVEGGSSLRKVDKTSQALQEKIAQLQNDPDVKSYLDKAVPATEKNMISADPALSRAVSQRYDDVKSGKALQQDMQTAREAADKANKGKKPEDRIPVDYSSAIGNLDAELQLQGDIQGKNAAVPSLGDVMKSRPDLKGEIERSWNENFVQGKAVESGLKNNTKTDAGQILAEVDQKKAAYQAAIPESVTAAGEDGYAQATMKALTTTKKGMDFLNTLKEAGTLPKESDLKKMTGKEMYNQLREGVEEKTSAMGLRNLDKSKLVGSSALGVASLATVAEQLKSGDKAGAAKTIYDGVKGSAELGKLGFNAAAKALSKDATVGLGRMAGAVTGRVIGAVAGEAAGFAAAETIGATAGPVGWVIDAALGIGFGIKAIIDAINKHKDQKTFDHNVDPTLKQFGIPTPS</sequence>
<evidence type="ECO:0000313" key="3">
    <source>
        <dbReference type="Proteomes" id="UP000274122"/>
    </source>
</evidence>
<reference evidence="2 3" key="1">
    <citation type="submission" date="2018-12" db="EMBL/GenBank/DDBJ databases">
        <authorList>
            <consortium name="Pathogen Informatics"/>
        </authorList>
    </citation>
    <scope>NUCLEOTIDE SEQUENCE [LARGE SCALE GENOMIC DNA]</scope>
    <source>
        <strain evidence="2 3">NCTC11466</strain>
    </source>
</reference>
<dbReference type="InterPro" id="IPR031613">
    <property type="entry name" value="HrpK"/>
</dbReference>
<evidence type="ECO:0000313" key="2">
    <source>
        <dbReference type="EMBL" id="VEC01107.1"/>
    </source>
</evidence>
<name>A0A447V773_9ENTR</name>
<dbReference type="Pfam" id="PF16937">
    <property type="entry name" value="T3SS_HrpK1"/>
    <property type="match status" value="1"/>
</dbReference>
<feature type="region of interest" description="Disordered" evidence="1">
    <location>
        <begin position="81"/>
        <end position="167"/>
    </location>
</feature>
<keyword evidence="3" id="KW-1185">Reference proteome</keyword>
<gene>
    <name evidence="2" type="ORF">NCTC11466_04036</name>
</gene>
<feature type="compositionally biased region" description="Polar residues" evidence="1">
    <location>
        <begin position="94"/>
        <end position="106"/>
    </location>
</feature>
<proteinExistence type="predicted"/>
<dbReference type="RefSeq" id="WP_126357723.1">
    <property type="nucleotide sequence ID" value="NZ_LR134201.1"/>
</dbReference>
<evidence type="ECO:0008006" key="4">
    <source>
        <dbReference type="Google" id="ProtNLM"/>
    </source>
</evidence>
<dbReference type="EMBL" id="LR134201">
    <property type="protein sequence ID" value="VEC01107.1"/>
    <property type="molecule type" value="Genomic_DNA"/>
</dbReference>
<dbReference type="OrthoDB" id="9035138at2"/>
<accession>A0A447V773</accession>